<proteinExistence type="predicted"/>
<comment type="caution">
    <text evidence="1">The sequence shown here is derived from an EMBL/GenBank/DDBJ whole genome shotgun (WGS) entry which is preliminary data.</text>
</comment>
<dbReference type="EMBL" id="CM047909">
    <property type="protein sequence ID" value="KAJ0080328.1"/>
    <property type="molecule type" value="Genomic_DNA"/>
</dbReference>
<dbReference type="Proteomes" id="UP001164250">
    <property type="component" value="Chromosome 13"/>
</dbReference>
<evidence type="ECO:0000313" key="1">
    <source>
        <dbReference type="EMBL" id="KAJ0080328.1"/>
    </source>
</evidence>
<protein>
    <submittedName>
        <fullName evidence="1">Uncharacterized protein</fullName>
    </submittedName>
</protein>
<organism evidence="1 2">
    <name type="scientific">Pistacia atlantica</name>
    <dbReference type="NCBI Taxonomy" id="434234"/>
    <lineage>
        <taxon>Eukaryota</taxon>
        <taxon>Viridiplantae</taxon>
        <taxon>Streptophyta</taxon>
        <taxon>Embryophyta</taxon>
        <taxon>Tracheophyta</taxon>
        <taxon>Spermatophyta</taxon>
        <taxon>Magnoliopsida</taxon>
        <taxon>eudicotyledons</taxon>
        <taxon>Gunneridae</taxon>
        <taxon>Pentapetalae</taxon>
        <taxon>rosids</taxon>
        <taxon>malvids</taxon>
        <taxon>Sapindales</taxon>
        <taxon>Anacardiaceae</taxon>
        <taxon>Pistacia</taxon>
    </lineage>
</organism>
<name>A0ACC0ZZ92_9ROSI</name>
<gene>
    <name evidence="1" type="ORF">Patl1_23998</name>
</gene>
<evidence type="ECO:0000313" key="2">
    <source>
        <dbReference type="Proteomes" id="UP001164250"/>
    </source>
</evidence>
<sequence>MNRYRDSLPDQKLMKGSQKPCLVPIGSPNLRNGLKIQIMPELLEKDSILKIEGKQELILFRNGKLLLGNRALAKLINGYKRYGKISGLSKLLLSIQKENNSLEGFALCSDVIDAFIQSGLLETAHDILDDMESAGYPMRSTTYMSLLRAYYKLKMSREAEALLKQMKKVGLAVNLSDEMGISSTKPSVGRSLPSTVYELNSSIFFFCKGKMIDDALKIYRRMQAMNIQPTVQTFAYLAYGYSSLEMYRDITILWGDIKRNMATGNLAVNRDLFEIMRVMEVINYMKEHNMYIDKWMYKSEFLKHHKNLYQSLKASNVRTEAQSKRLEHVKAFRKLVDID</sequence>
<keyword evidence="2" id="KW-1185">Reference proteome</keyword>
<reference evidence="2" key="1">
    <citation type="journal article" date="2023" name="G3 (Bethesda)">
        <title>Genome assembly and association tests identify interacting loci associated with vigor, precocity, and sex in interspecific pistachio rootstocks.</title>
        <authorList>
            <person name="Palmer W."/>
            <person name="Jacygrad E."/>
            <person name="Sagayaradj S."/>
            <person name="Cavanaugh K."/>
            <person name="Han R."/>
            <person name="Bertier L."/>
            <person name="Beede B."/>
            <person name="Kafkas S."/>
            <person name="Golino D."/>
            <person name="Preece J."/>
            <person name="Michelmore R."/>
        </authorList>
    </citation>
    <scope>NUCLEOTIDE SEQUENCE [LARGE SCALE GENOMIC DNA]</scope>
</reference>
<accession>A0ACC0ZZ92</accession>